<evidence type="ECO:0000259" key="1">
    <source>
        <dbReference type="Pfam" id="PF00027"/>
    </source>
</evidence>
<dbReference type="Proteomes" id="UP000292372">
    <property type="component" value="Unassembled WGS sequence"/>
</dbReference>
<comment type="caution">
    <text evidence="2">The sequence shown here is derived from an EMBL/GenBank/DDBJ whole genome shotgun (WGS) entry which is preliminary data.</text>
</comment>
<evidence type="ECO:0000313" key="2">
    <source>
        <dbReference type="EMBL" id="TBN16599.1"/>
    </source>
</evidence>
<feature type="domain" description="Cyclic nucleotide-binding" evidence="1">
    <location>
        <begin position="31"/>
        <end position="117"/>
    </location>
</feature>
<dbReference type="InterPro" id="IPR014710">
    <property type="entry name" value="RmlC-like_jellyroll"/>
</dbReference>
<dbReference type="SUPFAM" id="SSF51206">
    <property type="entry name" value="cAMP-binding domain-like"/>
    <property type="match status" value="1"/>
</dbReference>
<keyword evidence="3" id="KW-1185">Reference proteome</keyword>
<protein>
    <submittedName>
        <fullName evidence="2">Crp/Fnr family transcriptional regulator</fullName>
    </submittedName>
</protein>
<accession>A0A4Q9FPG3</accession>
<dbReference type="OrthoDB" id="1092431at2"/>
<name>A0A4Q9FPG3_9FLAO</name>
<evidence type="ECO:0000313" key="3">
    <source>
        <dbReference type="Proteomes" id="UP000292372"/>
    </source>
</evidence>
<dbReference type="AlphaFoldDB" id="A0A4Q9FPG3"/>
<dbReference type="Pfam" id="PF00027">
    <property type="entry name" value="cNMP_binding"/>
    <property type="match status" value="1"/>
</dbReference>
<dbReference type="InterPro" id="IPR018490">
    <property type="entry name" value="cNMP-bd_dom_sf"/>
</dbReference>
<dbReference type="InterPro" id="IPR000595">
    <property type="entry name" value="cNMP-bd_dom"/>
</dbReference>
<dbReference type="RefSeq" id="WP_130936580.1">
    <property type="nucleotide sequence ID" value="NZ_BMEE01000002.1"/>
</dbReference>
<dbReference type="Gene3D" id="2.60.120.10">
    <property type="entry name" value="Jelly Rolls"/>
    <property type="match status" value="1"/>
</dbReference>
<reference evidence="2 3" key="1">
    <citation type="journal article" date="2015" name="Int. J. Syst. Evol. Microbiol.">
        <title>Hyunsoonleella pacifica sp. nov., isolated from seawater of South Pacific Gyre.</title>
        <authorList>
            <person name="Gao X."/>
            <person name="Zhang Z."/>
            <person name="Dai X."/>
            <person name="Zhang X.H."/>
        </authorList>
    </citation>
    <scope>NUCLEOTIDE SEQUENCE [LARGE SCALE GENOMIC DNA]</scope>
    <source>
        <strain evidence="2 3">SW033</strain>
    </source>
</reference>
<dbReference type="EMBL" id="SIRS01000003">
    <property type="protein sequence ID" value="TBN16599.1"/>
    <property type="molecule type" value="Genomic_DNA"/>
</dbReference>
<sequence length="191" mass="22857">MSHKLYNHINKFITIDESIYENIASFFEIDSVKKKTTLTESGTTNFSTYFVIDGLLQMYFIREDGVKQTIQFAIEDWWICDFLAFHKTSKTDFYIEAIEESQIMSISKSNYELLLKEYPIMESYFRKVYQIAYGASLVKFKYLFNYSKEDIYFHFTESFPEFEQRVPQYLIASFLGLTPEYVSKIRRQKRS</sequence>
<gene>
    <name evidence="2" type="ORF">EYD46_08165</name>
</gene>
<organism evidence="2 3">
    <name type="scientific">Hyunsoonleella pacifica</name>
    <dbReference type="NCBI Taxonomy" id="1080224"/>
    <lineage>
        <taxon>Bacteria</taxon>
        <taxon>Pseudomonadati</taxon>
        <taxon>Bacteroidota</taxon>
        <taxon>Flavobacteriia</taxon>
        <taxon>Flavobacteriales</taxon>
        <taxon>Flavobacteriaceae</taxon>
    </lineage>
</organism>
<proteinExistence type="predicted"/>
<dbReference type="CDD" id="cd00038">
    <property type="entry name" value="CAP_ED"/>
    <property type="match status" value="1"/>
</dbReference>